<accession>A0ABZ1HTK9</accession>
<dbReference type="RefSeq" id="WP_326762528.1">
    <property type="nucleotide sequence ID" value="NZ_CP109135.1"/>
</dbReference>
<dbReference type="EMBL" id="CP109135">
    <property type="protein sequence ID" value="WSD20958.1"/>
    <property type="molecule type" value="Genomic_DNA"/>
</dbReference>
<reference evidence="2 3" key="1">
    <citation type="submission" date="2022-10" db="EMBL/GenBank/DDBJ databases">
        <title>The complete genomes of actinobacterial strains from the NBC collection.</title>
        <authorList>
            <person name="Joergensen T.S."/>
            <person name="Alvarez Arevalo M."/>
            <person name="Sterndorff E.B."/>
            <person name="Faurdal D."/>
            <person name="Vuksanovic O."/>
            <person name="Mourched A.-S."/>
            <person name="Charusanti P."/>
            <person name="Shaw S."/>
            <person name="Blin K."/>
            <person name="Weber T."/>
        </authorList>
    </citation>
    <scope>NUCLEOTIDE SEQUENCE [LARGE SCALE GENOMIC DNA]</scope>
    <source>
        <strain evidence="2 3">NBC 01752</strain>
    </source>
</reference>
<evidence type="ECO:0000313" key="3">
    <source>
        <dbReference type="Proteomes" id="UP001340816"/>
    </source>
</evidence>
<feature type="region of interest" description="Disordered" evidence="1">
    <location>
        <begin position="121"/>
        <end position="195"/>
    </location>
</feature>
<organism evidence="2 3">
    <name type="scientific">Streptomyces phaeochromogenes</name>
    <dbReference type="NCBI Taxonomy" id="1923"/>
    <lineage>
        <taxon>Bacteria</taxon>
        <taxon>Bacillati</taxon>
        <taxon>Actinomycetota</taxon>
        <taxon>Actinomycetes</taxon>
        <taxon>Kitasatosporales</taxon>
        <taxon>Streptomycetaceae</taxon>
        <taxon>Streptomyces</taxon>
        <taxon>Streptomyces phaeochromogenes group</taxon>
    </lineage>
</organism>
<feature type="compositionally biased region" description="Low complexity" evidence="1">
    <location>
        <begin position="163"/>
        <end position="180"/>
    </location>
</feature>
<gene>
    <name evidence="2" type="ORF">OHB35_51260</name>
</gene>
<sequence>MMPRPAPADKTDVVRTAYLENRSIAALARDHGVSRGAIRTAVADLLPDHTGVEEDIPAPELLVTLDMPGKVADFLRTADLEPAERAALDEGATVRLGQGYTLRVTAIPPCTVSSSTAANRSTAARVSRLFRPSARPVASTTTAPTSPSGWEIRRPRCRSPSLASCGPTSSPASTCPTPAAEAHSGCSPAASPDSR</sequence>
<feature type="compositionally biased region" description="Low complexity" evidence="1">
    <location>
        <begin position="121"/>
        <end position="148"/>
    </location>
</feature>
<protein>
    <submittedName>
        <fullName evidence="2">Uncharacterized protein</fullName>
    </submittedName>
</protein>
<name>A0ABZ1HTK9_STRPH</name>
<proteinExistence type="predicted"/>
<evidence type="ECO:0000313" key="2">
    <source>
        <dbReference type="EMBL" id="WSD20958.1"/>
    </source>
</evidence>
<keyword evidence="3" id="KW-1185">Reference proteome</keyword>
<dbReference type="Proteomes" id="UP001340816">
    <property type="component" value="Chromosome"/>
</dbReference>
<evidence type="ECO:0000256" key="1">
    <source>
        <dbReference type="SAM" id="MobiDB-lite"/>
    </source>
</evidence>